<reference evidence="5" key="1">
    <citation type="submission" date="2021-02" db="EMBL/GenBank/DDBJ databases">
        <title>Infant gut strain persistence is associated with maternal origin, phylogeny, and functional potential including surface adhesion and iron acquisition.</title>
        <authorList>
            <person name="Lou Y.C."/>
        </authorList>
    </citation>
    <scope>NUCLEOTIDE SEQUENCE</scope>
    <source>
        <strain evidence="5">L3_106_000M1_dasL3_106_000M1_concoct_15</strain>
    </source>
</reference>
<evidence type="ECO:0000256" key="1">
    <source>
        <dbReference type="ARBA" id="ARBA00022729"/>
    </source>
</evidence>
<dbReference type="GO" id="GO:0009254">
    <property type="term" value="P:peptidoglycan turnover"/>
    <property type="evidence" value="ECO:0007669"/>
    <property type="project" value="InterPro"/>
</dbReference>
<dbReference type="PANTHER" id="PTHR39160">
    <property type="entry name" value="CELL WALL-BINDING PROTEIN YOCH"/>
    <property type="match status" value="1"/>
</dbReference>
<accession>A0A943I245</accession>
<dbReference type="Gene3D" id="2.40.40.10">
    <property type="entry name" value="RlpA-like domain"/>
    <property type="match status" value="1"/>
</dbReference>
<feature type="domain" description="3D" evidence="4">
    <location>
        <begin position="135"/>
        <end position="193"/>
    </location>
</feature>
<dbReference type="GO" id="GO:0019867">
    <property type="term" value="C:outer membrane"/>
    <property type="evidence" value="ECO:0007669"/>
    <property type="project" value="InterPro"/>
</dbReference>
<dbReference type="InterPro" id="IPR051933">
    <property type="entry name" value="Resuscitation_pf_RpfB"/>
</dbReference>
<evidence type="ECO:0000313" key="5">
    <source>
        <dbReference type="EMBL" id="MBS5519454.1"/>
    </source>
</evidence>
<dbReference type="EMBL" id="JAGZCZ010000004">
    <property type="protein sequence ID" value="MBS5519454.1"/>
    <property type="molecule type" value="Genomic_DNA"/>
</dbReference>
<dbReference type="Pfam" id="PF06725">
    <property type="entry name" value="3D"/>
    <property type="match status" value="1"/>
</dbReference>
<evidence type="ECO:0000259" key="4">
    <source>
        <dbReference type="Pfam" id="PF06725"/>
    </source>
</evidence>
<evidence type="ECO:0000313" key="6">
    <source>
        <dbReference type="Proteomes" id="UP000754226"/>
    </source>
</evidence>
<gene>
    <name evidence="5" type="ORF">KHX13_03835</name>
</gene>
<dbReference type="InterPro" id="IPR010611">
    <property type="entry name" value="3D_dom"/>
</dbReference>
<feature type="domain" description="Peptidoglycan binding-like" evidence="3">
    <location>
        <begin position="36"/>
        <end position="84"/>
    </location>
</feature>
<dbReference type="Gene3D" id="1.10.101.10">
    <property type="entry name" value="PGBD-like superfamily/PGBD"/>
    <property type="match status" value="1"/>
</dbReference>
<dbReference type="PANTHER" id="PTHR39160:SF4">
    <property type="entry name" value="RESUSCITATION-PROMOTING FACTOR RPFB"/>
    <property type="match status" value="1"/>
</dbReference>
<dbReference type="AlphaFoldDB" id="A0A943I245"/>
<dbReference type="InterPro" id="IPR002477">
    <property type="entry name" value="Peptidoglycan-bd-like"/>
</dbReference>
<sequence>MHVRKLGFFLALLLLLTAPLSCVQAAKLVAQYGAKGRRVEEVQSMLHELKLYRGEIDGEFGKGTKEAVLSFQKKQGKKLTGSVDWPLYNLMSKKSGLSFGRYRKIWTMEASAYSPQDPGVGKMTSTGRVLRKGIVATDPYLIPMGTKLYIMGYGEAVAADVGSAIKGNRIDLAFMSRREALEWGRRRVTVYIL</sequence>
<keyword evidence="1 2" id="KW-0732">Signal</keyword>
<evidence type="ECO:0000259" key="3">
    <source>
        <dbReference type="Pfam" id="PF01471"/>
    </source>
</evidence>
<dbReference type="InterPro" id="IPR036365">
    <property type="entry name" value="PGBD-like_sf"/>
</dbReference>
<dbReference type="Proteomes" id="UP000754226">
    <property type="component" value="Unassembled WGS sequence"/>
</dbReference>
<feature type="chain" id="PRO_5038081576" evidence="2">
    <location>
        <begin position="26"/>
        <end position="193"/>
    </location>
</feature>
<protein>
    <submittedName>
        <fullName evidence="5">Peptidoglycan-binding protein</fullName>
    </submittedName>
</protein>
<dbReference type="GO" id="GO:0004553">
    <property type="term" value="F:hydrolase activity, hydrolyzing O-glycosyl compounds"/>
    <property type="evidence" value="ECO:0007669"/>
    <property type="project" value="InterPro"/>
</dbReference>
<dbReference type="Pfam" id="PF01471">
    <property type="entry name" value="PG_binding_1"/>
    <property type="match status" value="1"/>
</dbReference>
<organism evidence="5 6">
    <name type="scientific">Acidaminococcus intestini</name>
    <dbReference type="NCBI Taxonomy" id="187327"/>
    <lineage>
        <taxon>Bacteria</taxon>
        <taxon>Bacillati</taxon>
        <taxon>Bacillota</taxon>
        <taxon>Negativicutes</taxon>
        <taxon>Acidaminococcales</taxon>
        <taxon>Acidaminococcaceae</taxon>
        <taxon>Acidaminococcus</taxon>
    </lineage>
</organism>
<evidence type="ECO:0000256" key="2">
    <source>
        <dbReference type="SAM" id="SignalP"/>
    </source>
</evidence>
<feature type="signal peptide" evidence="2">
    <location>
        <begin position="1"/>
        <end position="25"/>
    </location>
</feature>
<dbReference type="SUPFAM" id="SSF47090">
    <property type="entry name" value="PGBD-like"/>
    <property type="match status" value="1"/>
</dbReference>
<comment type="caution">
    <text evidence="5">The sequence shown here is derived from an EMBL/GenBank/DDBJ whole genome shotgun (WGS) entry which is preliminary data.</text>
</comment>
<dbReference type="InterPro" id="IPR036366">
    <property type="entry name" value="PGBDSf"/>
</dbReference>
<dbReference type="InterPro" id="IPR036908">
    <property type="entry name" value="RlpA-like_sf"/>
</dbReference>
<dbReference type="SUPFAM" id="SSF50685">
    <property type="entry name" value="Barwin-like endoglucanases"/>
    <property type="match status" value="1"/>
</dbReference>
<dbReference type="CDD" id="cd22786">
    <property type="entry name" value="DPBB_YuiC-like"/>
    <property type="match status" value="1"/>
</dbReference>
<name>A0A943I245_9FIRM</name>
<proteinExistence type="predicted"/>